<protein>
    <submittedName>
        <fullName evidence="2">Uncharacterized protein</fullName>
    </submittedName>
</protein>
<keyword evidence="3" id="KW-1185">Reference proteome</keyword>
<comment type="caution">
    <text evidence="2">The sequence shown here is derived from an EMBL/GenBank/DDBJ whole genome shotgun (WGS) entry which is preliminary data.</text>
</comment>
<evidence type="ECO:0000256" key="1">
    <source>
        <dbReference type="SAM" id="MobiDB-lite"/>
    </source>
</evidence>
<name>A0ABU7QRR9_AVIPA</name>
<sequence>MPTHSLPTRSRQTMGAGSQLLTDGQVGSNDPIQPTHTLPTRQRQDMGAVGTDTVQQTTTQSNNQLHTDSANIEQDRQFLQNTLGDVANQIELVSRANLQGHKQSAEGFFENGKAHLVTNNIKGDDVFSREERLAWVAWHELGHNGVNVRFSANHKNLMEFARTNPVVGTLRRKIQQRYADMNIHINDDVATEEAIV</sequence>
<reference evidence="2 3" key="1">
    <citation type="journal article" date="2022" name="Front. Microbiol.">
        <title>Commensal bacteria contribute to the growth of multidrug-resistant Avibacterium paragallinarum in chickens.</title>
        <authorList>
            <person name="Zhu J."/>
            <person name="Chen Y."/>
            <person name="Wu Y."/>
            <person name="Wang Y."/>
            <person name="Zhu K."/>
        </authorList>
    </citation>
    <scope>NUCLEOTIDE SEQUENCE [LARGE SCALE GENOMIC DNA]</scope>
    <source>
        <strain evidence="2 3">AV12</strain>
    </source>
</reference>
<dbReference type="Proteomes" id="UP001352533">
    <property type="component" value="Unassembled WGS sequence"/>
</dbReference>
<proteinExistence type="predicted"/>
<dbReference type="EMBL" id="JAMDKS010000020">
    <property type="protein sequence ID" value="MEE6113315.1"/>
    <property type="molecule type" value="Genomic_DNA"/>
</dbReference>
<gene>
    <name evidence="2" type="ORF">M5S25_08940</name>
</gene>
<evidence type="ECO:0000313" key="2">
    <source>
        <dbReference type="EMBL" id="MEE6113315.1"/>
    </source>
</evidence>
<feature type="region of interest" description="Disordered" evidence="1">
    <location>
        <begin position="1"/>
        <end position="64"/>
    </location>
</feature>
<dbReference type="RefSeq" id="WP_194751725.1">
    <property type="nucleotide sequence ID" value="NZ_JACEWB010000020.1"/>
</dbReference>
<feature type="compositionally biased region" description="Polar residues" evidence="1">
    <location>
        <begin position="1"/>
        <end position="41"/>
    </location>
</feature>
<accession>A0ABU7QRR9</accession>
<feature type="compositionally biased region" description="Low complexity" evidence="1">
    <location>
        <begin position="51"/>
        <end position="60"/>
    </location>
</feature>
<organism evidence="2 3">
    <name type="scientific">Avibacterium paragallinarum</name>
    <name type="common">Haemophilus gallinarum</name>
    <dbReference type="NCBI Taxonomy" id="728"/>
    <lineage>
        <taxon>Bacteria</taxon>
        <taxon>Pseudomonadati</taxon>
        <taxon>Pseudomonadota</taxon>
        <taxon>Gammaproteobacteria</taxon>
        <taxon>Pasteurellales</taxon>
        <taxon>Pasteurellaceae</taxon>
        <taxon>Avibacterium</taxon>
    </lineage>
</organism>
<evidence type="ECO:0000313" key="3">
    <source>
        <dbReference type="Proteomes" id="UP001352533"/>
    </source>
</evidence>